<dbReference type="PROSITE" id="PS50157">
    <property type="entry name" value="ZINC_FINGER_C2H2_2"/>
    <property type="match status" value="3"/>
</dbReference>
<comment type="subcellular location">
    <subcellularLocation>
        <location evidence="2">Nucleus</location>
    </subcellularLocation>
</comment>
<dbReference type="PROSITE" id="PS50097">
    <property type="entry name" value="BTB"/>
    <property type="match status" value="1"/>
</dbReference>
<dbReference type="InterPro" id="IPR013087">
    <property type="entry name" value="Znf_C2H2_type"/>
</dbReference>
<dbReference type="PROSITE" id="PS00028">
    <property type="entry name" value="ZINC_FINGER_C2H2_1"/>
    <property type="match status" value="2"/>
</dbReference>
<dbReference type="GO" id="GO:0000978">
    <property type="term" value="F:RNA polymerase II cis-regulatory region sequence-specific DNA binding"/>
    <property type="evidence" value="ECO:0007669"/>
    <property type="project" value="TreeGrafter"/>
</dbReference>
<feature type="compositionally biased region" description="Polar residues" evidence="12">
    <location>
        <begin position="264"/>
        <end position="279"/>
    </location>
</feature>
<gene>
    <name evidence="15" type="primary">LOC115383444</name>
</gene>
<evidence type="ECO:0000313" key="15">
    <source>
        <dbReference type="Ensembl" id="ENSSFAP00005049880.1"/>
    </source>
</evidence>
<evidence type="ECO:0000259" key="14">
    <source>
        <dbReference type="PROSITE" id="PS50157"/>
    </source>
</evidence>
<evidence type="ECO:0000256" key="11">
    <source>
        <dbReference type="PROSITE-ProRule" id="PRU00042"/>
    </source>
</evidence>
<dbReference type="PANTHER" id="PTHR46105:SF29">
    <property type="entry name" value="ZINC FINGER AND BTB DOMAIN CONTAINING 12"/>
    <property type="match status" value="1"/>
</dbReference>
<dbReference type="OMA" id="CPLCHET"/>
<keyword evidence="8" id="KW-0238">DNA-binding</keyword>
<evidence type="ECO:0000256" key="7">
    <source>
        <dbReference type="ARBA" id="ARBA00023015"/>
    </source>
</evidence>
<dbReference type="AlphaFoldDB" id="A0A672J9Y4"/>
<evidence type="ECO:0000256" key="12">
    <source>
        <dbReference type="SAM" id="MobiDB-lite"/>
    </source>
</evidence>
<sequence length="445" mass="48721">MSCSSDMLQFIFPTHGSAALSKMNLLREEHLFCDITLILGGPQGSSVQPVSFHGHKVVLAASSDFLRDQFRFHEGRTELSVAVVSDVNVAQMLLLTCYTGFLQVPFKELVSYLTAASALQMNQVVERCAQAVSQYLSPILAFLKLEGASGQTEIQQLDGSWPGTSLEAEEEKDAARPNMNIQDTDTQGGGADGTQDTRVIKVEVASSEETACCLNTLESEEGESIHPLQTNNTMFPVHPTAGTLKCKIHPPAIFHGLVSPGVGTSSARSVDQVESPQNRQEAEAEEENMHVSVVQVQQGAKENISDLLCHSAAALSNSAVAAADSAEAFVQRPYLCRRCDRVFQHFRSYVSHLKEHRQFSCLLCGKDFSQKSHLTHHISAHGGARPFRCPLCHKLFIQRSTLQDHLSLHTGGRPQRLGRHGESSLQNVFETIGGIQLESLLLNEY</sequence>
<keyword evidence="10" id="KW-0539">Nucleus</keyword>
<dbReference type="Proteomes" id="UP000472267">
    <property type="component" value="Unassembled WGS sequence"/>
</dbReference>
<dbReference type="GO" id="GO:0008270">
    <property type="term" value="F:zinc ion binding"/>
    <property type="evidence" value="ECO:0007669"/>
    <property type="project" value="UniProtKB-KW"/>
</dbReference>
<keyword evidence="7" id="KW-0805">Transcription regulation</keyword>
<dbReference type="Gene3D" id="3.30.160.60">
    <property type="entry name" value="Classic Zinc Finger"/>
    <property type="match status" value="2"/>
</dbReference>
<dbReference type="Ensembl" id="ENSSFAT00005051511.1">
    <property type="protein sequence ID" value="ENSSFAP00005049880.1"/>
    <property type="gene ID" value="ENSSFAG00005024079.1"/>
</dbReference>
<dbReference type="SUPFAM" id="SSF57667">
    <property type="entry name" value="beta-beta-alpha zinc fingers"/>
    <property type="match status" value="1"/>
</dbReference>
<dbReference type="InterPro" id="IPR036236">
    <property type="entry name" value="Znf_C2H2_sf"/>
</dbReference>
<feature type="domain" description="C2H2-type" evidence="14">
    <location>
        <begin position="334"/>
        <end position="356"/>
    </location>
</feature>
<keyword evidence="16" id="KW-1185">Reference proteome</keyword>
<dbReference type="SMART" id="SM00225">
    <property type="entry name" value="BTB"/>
    <property type="match status" value="1"/>
</dbReference>
<dbReference type="SMART" id="SM00355">
    <property type="entry name" value="ZnF_C2H2"/>
    <property type="match status" value="3"/>
</dbReference>
<evidence type="ECO:0000256" key="1">
    <source>
        <dbReference type="ARBA" id="ARBA00003767"/>
    </source>
</evidence>
<name>A0A672J9Y4_SALFA</name>
<dbReference type="InterPro" id="IPR050457">
    <property type="entry name" value="ZnFinger_BTB_dom_contain"/>
</dbReference>
<keyword evidence="9" id="KW-0804">Transcription</keyword>
<evidence type="ECO:0000256" key="4">
    <source>
        <dbReference type="ARBA" id="ARBA00022737"/>
    </source>
</evidence>
<reference evidence="15" key="1">
    <citation type="submission" date="2025-08" db="UniProtKB">
        <authorList>
            <consortium name="Ensembl"/>
        </authorList>
    </citation>
    <scope>IDENTIFICATION</scope>
</reference>
<evidence type="ECO:0000259" key="13">
    <source>
        <dbReference type="PROSITE" id="PS50097"/>
    </source>
</evidence>
<feature type="region of interest" description="Disordered" evidence="12">
    <location>
        <begin position="155"/>
        <end position="194"/>
    </location>
</feature>
<dbReference type="FunFam" id="3.30.160.60:FF:000100">
    <property type="entry name" value="Zinc finger 45-like"/>
    <property type="match status" value="1"/>
</dbReference>
<feature type="domain" description="BTB" evidence="13">
    <location>
        <begin position="33"/>
        <end position="106"/>
    </location>
</feature>
<dbReference type="Pfam" id="PF00651">
    <property type="entry name" value="BTB"/>
    <property type="match status" value="1"/>
</dbReference>
<dbReference type="InParanoid" id="A0A672J9Y4"/>
<accession>A0A672J9Y4</accession>
<evidence type="ECO:0000256" key="5">
    <source>
        <dbReference type="ARBA" id="ARBA00022771"/>
    </source>
</evidence>
<evidence type="ECO:0000256" key="9">
    <source>
        <dbReference type="ARBA" id="ARBA00023163"/>
    </source>
</evidence>
<keyword evidence="6" id="KW-0862">Zinc</keyword>
<evidence type="ECO:0000256" key="3">
    <source>
        <dbReference type="ARBA" id="ARBA00022723"/>
    </source>
</evidence>
<feature type="region of interest" description="Disordered" evidence="12">
    <location>
        <begin position="264"/>
        <end position="289"/>
    </location>
</feature>
<keyword evidence="3" id="KW-0479">Metal-binding</keyword>
<evidence type="ECO:0000256" key="6">
    <source>
        <dbReference type="ARBA" id="ARBA00022833"/>
    </source>
</evidence>
<feature type="domain" description="C2H2-type" evidence="14">
    <location>
        <begin position="387"/>
        <end position="414"/>
    </location>
</feature>
<evidence type="ECO:0000256" key="8">
    <source>
        <dbReference type="ARBA" id="ARBA00023125"/>
    </source>
</evidence>
<dbReference type="Pfam" id="PF00096">
    <property type="entry name" value="zf-C2H2"/>
    <property type="match status" value="2"/>
</dbReference>
<comment type="function">
    <text evidence="1">May be involved in transcriptional regulation.</text>
</comment>
<dbReference type="PANTHER" id="PTHR46105">
    <property type="entry name" value="AGAP004733-PA"/>
    <property type="match status" value="1"/>
</dbReference>
<reference evidence="15" key="2">
    <citation type="submission" date="2025-09" db="UniProtKB">
        <authorList>
            <consortium name="Ensembl"/>
        </authorList>
    </citation>
    <scope>IDENTIFICATION</scope>
</reference>
<protein>
    <submittedName>
        <fullName evidence="15">Zinc finger and BTB domain-containing protein 26-like</fullName>
    </submittedName>
</protein>
<dbReference type="InterPro" id="IPR000210">
    <property type="entry name" value="BTB/POZ_dom"/>
</dbReference>
<keyword evidence="4" id="KW-0677">Repeat</keyword>
<dbReference type="SUPFAM" id="SSF54695">
    <property type="entry name" value="POZ domain"/>
    <property type="match status" value="1"/>
</dbReference>
<keyword evidence="5 11" id="KW-0863">Zinc-finger</keyword>
<dbReference type="GO" id="GO:0000981">
    <property type="term" value="F:DNA-binding transcription factor activity, RNA polymerase II-specific"/>
    <property type="evidence" value="ECO:0007669"/>
    <property type="project" value="TreeGrafter"/>
</dbReference>
<dbReference type="Gene3D" id="3.30.710.10">
    <property type="entry name" value="Potassium Channel Kv1.1, Chain A"/>
    <property type="match status" value="1"/>
</dbReference>
<evidence type="ECO:0000256" key="2">
    <source>
        <dbReference type="ARBA" id="ARBA00004123"/>
    </source>
</evidence>
<feature type="domain" description="C2H2-type" evidence="14">
    <location>
        <begin position="359"/>
        <end position="386"/>
    </location>
</feature>
<proteinExistence type="predicted"/>
<evidence type="ECO:0000256" key="10">
    <source>
        <dbReference type="ARBA" id="ARBA00023242"/>
    </source>
</evidence>
<dbReference type="InterPro" id="IPR011333">
    <property type="entry name" value="SKP1/BTB/POZ_sf"/>
</dbReference>
<dbReference type="FunFam" id="3.30.160.60:FF:000446">
    <property type="entry name" value="Zinc finger protein"/>
    <property type="match status" value="1"/>
</dbReference>
<organism evidence="15 16">
    <name type="scientific">Salarias fasciatus</name>
    <name type="common">Jewelled blenny</name>
    <name type="synonym">Blennius fasciatus</name>
    <dbReference type="NCBI Taxonomy" id="181472"/>
    <lineage>
        <taxon>Eukaryota</taxon>
        <taxon>Metazoa</taxon>
        <taxon>Chordata</taxon>
        <taxon>Craniata</taxon>
        <taxon>Vertebrata</taxon>
        <taxon>Euteleostomi</taxon>
        <taxon>Actinopterygii</taxon>
        <taxon>Neopterygii</taxon>
        <taxon>Teleostei</taxon>
        <taxon>Neoteleostei</taxon>
        <taxon>Acanthomorphata</taxon>
        <taxon>Ovalentaria</taxon>
        <taxon>Blenniimorphae</taxon>
        <taxon>Blenniiformes</taxon>
        <taxon>Blennioidei</taxon>
        <taxon>Blenniidae</taxon>
        <taxon>Salariinae</taxon>
        <taxon>Salarias</taxon>
    </lineage>
</organism>
<evidence type="ECO:0000313" key="16">
    <source>
        <dbReference type="Proteomes" id="UP000472267"/>
    </source>
</evidence>